<feature type="binding site" evidence="7">
    <location>
        <position position="133"/>
    </location>
    <ligand>
        <name>sn-glycerol 3-phosphate</name>
        <dbReference type="ChEBI" id="CHEBI:57597"/>
    </ligand>
</feature>
<dbReference type="AlphaFoldDB" id="A0AAE4AS62"/>
<feature type="binding site" evidence="7">
    <location>
        <position position="13"/>
    </location>
    <ligand>
        <name>ATP</name>
        <dbReference type="ChEBI" id="CHEBI:30616"/>
    </ligand>
</feature>
<feature type="binding site" evidence="7">
    <location>
        <position position="243"/>
    </location>
    <ligand>
        <name>glycerol</name>
        <dbReference type="ChEBI" id="CHEBI:17754"/>
    </ligand>
</feature>
<comment type="activity regulation">
    <text evidence="7">Inhibited by fructose 1,6-bisphosphate (FBP).</text>
</comment>
<feature type="binding site" evidence="7">
    <location>
        <position position="307"/>
    </location>
    <ligand>
        <name>ATP</name>
        <dbReference type="ChEBI" id="CHEBI:30616"/>
    </ligand>
</feature>
<evidence type="ECO:0000256" key="8">
    <source>
        <dbReference type="RuleBase" id="RU003733"/>
    </source>
</evidence>
<dbReference type="EC" id="2.7.1.30" evidence="7"/>
<dbReference type="Pfam" id="PF02782">
    <property type="entry name" value="FGGY_C"/>
    <property type="match status" value="1"/>
</dbReference>
<reference evidence="11" key="1">
    <citation type="submission" date="2023-07" db="EMBL/GenBank/DDBJ databases">
        <title>Genomic Encyclopedia of Type Strains, Phase IV (KMG-IV): sequencing the most valuable type-strain genomes for metagenomic binning, comparative biology and taxonomic classification.</title>
        <authorList>
            <person name="Goeker M."/>
        </authorList>
    </citation>
    <scope>NUCLEOTIDE SEQUENCE</scope>
    <source>
        <strain evidence="11">DSM 21202</strain>
    </source>
</reference>
<evidence type="ECO:0000256" key="5">
    <source>
        <dbReference type="ARBA" id="ARBA00022798"/>
    </source>
</evidence>
<evidence type="ECO:0000256" key="4">
    <source>
        <dbReference type="ARBA" id="ARBA00022777"/>
    </source>
</evidence>
<feature type="binding site" evidence="7">
    <location>
        <position position="242"/>
    </location>
    <ligand>
        <name>glycerol</name>
        <dbReference type="ChEBI" id="CHEBI:17754"/>
    </ligand>
</feature>
<evidence type="ECO:0000313" key="11">
    <source>
        <dbReference type="EMBL" id="MDQ0315896.1"/>
    </source>
</evidence>
<evidence type="ECO:0000256" key="3">
    <source>
        <dbReference type="ARBA" id="ARBA00022741"/>
    </source>
</evidence>
<feature type="binding site" evidence="7">
    <location>
        <position position="14"/>
    </location>
    <ligand>
        <name>ATP</name>
        <dbReference type="ChEBI" id="CHEBI:30616"/>
    </ligand>
</feature>
<dbReference type="EMBL" id="JAUSUL010000002">
    <property type="protein sequence ID" value="MDQ0315896.1"/>
    <property type="molecule type" value="Genomic_DNA"/>
</dbReference>
<organism evidence="11 12">
    <name type="scientific">Amorphus orientalis</name>
    <dbReference type="NCBI Taxonomy" id="649198"/>
    <lineage>
        <taxon>Bacteria</taxon>
        <taxon>Pseudomonadati</taxon>
        <taxon>Pseudomonadota</taxon>
        <taxon>Alphaproteobacteria</taxon>
        <taxon>Hyphomicrobiales</taxon>
        <taxon>Amorphaceae</taxon>
        <taxon>Amorphus</taxon>
    </lineage>
</organism>
<feature type="binding site" evidence="7">
    <location>
        <position position="12"/>
    </location>
    <ligand>
        <name>sn-glycerol 3-phosphate</name>
        <dbReference type="ChEBI" id="CHEBI:57597"/>
    </ligand>
</feature>
<dbReference type="SUPFAM" id="SSF53067">
    <property type="entry name" value="Actin-like ATPase domain"/>
    <property type="match status" value="2"/>
</dbReference>
<dbReference type="Gene3D" id="3.30.420.40">
    <property type="match status" value="2"/>
</dbReference>
<evidence type="ECO:0000256" key="2">
    <source>
        <dbReference type="ARBA" id="ARBA00022679"/>
    </source>
</evidence>
<comment type="function">
    <text evidence="7">Key enzyme in the regulation of glycerol uptake and metabolism. Catalyzes the phosphorylation of glycerol to yield sn-glycerol 3-phosphate.</text>
</comment>
<feature type="binding site" evidence="7">
    <location>
        <position position="405"/>
    </location>
    <ligand>
        <name>ADP</name>
        <dbReference type="ChEBI" id="CHEBI:456216"/>
    </ligand>
</feature>
<dbReference type="RefSeq" id="WP_306885724.1">
    <property type="nucleotide sequence ID" value="NZ_JAUSUL010000002.1"/>
</dbReference>
<dbReference type="GO" id="GO:0006072">
    <property type="term" value="P:glycerol-3-phosphate metabolic process"/>
    <property type="evidence" value="ECO:0007669"/>
    <property type="project" value="InterPro"/>
</dbReference>
<dbReference type="NCBIfam" id="TIGR01311">
    <property type="entry name" value="glycerol_kin"/>
    <property type="match status" value="1"/>
</dbReference>
<dbReference type="FunFam" id="3.30.420.40:FF:000008">
    <property type="entry name" value="Glycerol kinase"/>
    <property type="match status" value="1"/>
</dbReference>
<dbReference type="InterPro" id="IPR043129">
    <property type="entry name" value="ATPase_NBD"/>
</dbReference>
<feature type="binding site" evidence="7">
    <location>
        <position position="12"/>
    </location>
    <ligand>
        <name>ATP</name>
        <dbReference type="ChEBI" id="CHEBI:30616"/>
    </ligand>
</feature>
<feature type="binding site" evidence="7">
    <location>
        <position position="409"/>
    </location>
    <ligand>
        <name>ADP</name>
        <dbReference type="ChEBI" id="CHEBI:456216"/>
    </ligand>
</feature>
<dbReference type="GO" id="GO:0004370">
    <property type="term" value="F:glycerol kinase activity"/>
    <property type="evidence" value="ECO:0007669"/>
    <property type="project" value="UniProtKB-UniRule"/>
</dbReference>
<keyword evidence="5 7" id="KW-0319">Glycerol metabolism</keyword>
<keyword evidence="6 7" id="KW-0067">ATP-binding</keyword>
<gene>
    <name evidence="7" type="primary">glpK</name>
    <name evidence="11" type="ORF">J2S73_002353</name>
</gene>
<dbReference type="InterPro" id="IPR000577">
    <property type="entry name" value="Carb_kinase_FGGY"/>
</dbReference>
<comment type="pathway">
    <text evidence="7">Polyol metabolism; glycerol degradation via glycerol kinase pathway; sn-glycerol 3-phosphate from glycerol: step 1/1.</text>
</comment>
<dbReference type="InterPro" id="IPR018483">
    <property type="entry name" value="Carb_kinase_FGGY_CS"/>
</dbReference>
<feature type="binding site" evidence="7">
    <location>
        <position position="83"/>
    </location>
    <ligand>
        <name>glycerol</name>
        <dbReference type="ChEBI" id="CHEBI:17754"/>
    </ligand>
</feature>
<feature type="domain" description="Carbohydrate kinase FGGY N-terminal" evidence="9">
    <location>
        <begin position="4"/>
        <end position="249"/>
    </location>
</feature>
<dbReference type="NCBIfam" id="NF000756">
    <property type="entry name" value="PRK00047.1"/>
    <property type="match status" value="1"/>
</dbReference>
<dbReference type="GO" id="GO:0005829">
    <property type="term" value="C:cytosol"/>
    <property type="evidence" value="ECO:0007669"/>
    <property type="project" value="TreeGrafter"/>
</dbReference>
<feature type="binding site" evidence="7">
    <location>
        <position position="242"/>
    </location>
    <ligand>
        <name>sn-glycerol 3-phosphate</name>
        <dbReference type="ChEBI" id="CHEBI:57597"/>
    </ligand>
</feature>
<feature type="binding site" evidence="7">
    <location>
        <position position="12"/>
    </location>
    <ligand>
        <name>ADP</name>
        <dbReference type="ChEBI" id="CHEBI:456216"/>
    </ligand>
</feature>
<feature type="binding site" evidence="7">
    <location>
        <position position="405"/>
    </location>
    <ligand>
        <name>ATP</name>
        <dbReference type="ChEBI" id="CHEBI:30616"/>
    </ligand>
</feature>
<evidence type="ECO:0000256" key="7">
    <source>
        <dbReference type="HAMAP-Rule" id="MF_00186"/>
    </source>
</evidence>
<dbReference type="InterPro" id="IPR005999">
    <property type="entry name" value="Glycerol_kin"/>
</dbReference>
<evidence type="ECO:0000259" key="9">
    <source>
        <dbReference type="Pfam" id="PF00370"/>
    </source>
</evidence>
<name>A0AAE4AS62_9HYPH</name>
<feature type="binding site" evidence="7">
    <location>
        <position position="307"/>
    </location>
    <ligand>
        <name>ADP</name>
        <dbReference type="ChEBI" id="CHEBI:456216"/>
    </ligand>
</feature>
<evidence type="ECO:0000313" key="12">
    <source>
        <dbReference type="Proteomes" id="UP001229244"/>
    </source>
</evidence>
<evidence type="ECO:0000259" key="10">
    <source>
        <dbReference type="Pfam" id="PF02782"/>
    </source>
</evidence>
<keyword evidence="2 7" id="KW-0808">Transferase</keyword>
<sequence>MANYVMALDASTTSVCAIIFDRSGKDVAREAEEITQYYPEPGWVEHDPVEIWNKQVAVMTAVLKSSGIPLDEIAAIGITNQRETSVIWDRATGEPIHRAIVWQDRRTSPICDDLRPGIEDYVAENTGLVVDSYFSASKIKWMLDQVPRARERAARGELAFGTIDSWLIWNLTKGARHVTDISNASRTLVYNIRTMEWDDKLLATFDVPRALLPEVLKSADAFGETSPELLGRPVPIRAAVGDQQGALFGQGCYEQRMTKCSYGTSAAIVMNTGDKLFRPGEGLLGTVTAIVDDKVTYAVEGVVFNCGSAVHWLRNELKLISSHDEARVSTEDTNGVYFVPAFNGVFAPVYDPYARGTIVGLTRGAGREHLIRATLESMAFQVHDFIRAIESVTGLPLDELRVDGGSCKNDFVMQFQADISSLPVLRPHVTESAARGAAYLAGLAAGLWESREELADTFGLEKRFTPGMDREKADKRYSGWLRAVNRSLDWAREQD</sequence>
<proteinExistence type="inferred from homology"/>
<dbReference type="PIRSF" id="PIRSF000538">
    <property type="entry name" value="GlpK"/>
    <property type="match status" value="1"/>
</dbReference>
<dbReference type="GO" id="GO:0005524">
    <property type="term" value="F:ATP binding"/>
    <property type="evidence" value="ECO:0007669"/>
    <property type="project" value="UniProtKB-UniRule"/>
</dbReference>
<dbReference type="CDD" id="cd07786">
    <property type="entry name" value="FGGY_EcGK_like"/>
    <property type="match status" value="1"/>
</dbReference>
<dbReference type="InterPro" id="IPR018485">
    <property type="entry name" value="FGGY_C"/>
</dbReference>
<dbReference type="PROSITE" id="PS00445">
    <property type="entry name" value="FGGY_KINASES_2"/>
    <property type="match status" value="1"/>
</dbReference>
<feature type="binding site" evidence="7">
    <location>
        <position position="82"/>
    </location>
    <ligand>
        <name>glycerol</name>
        <dbReference type="ChEBI" id="CHEBI:17754"/>
    </ligand>
</feature>
<dbReference type="PANTHER" id="PTHR10196">
    <property type="entry name" value="SUGAR KINASE"/>
    <property type="match status" value="1"/>
</dbReference>
<dbReference type="GO" id="GO:0019563">
    <property type="term" value="P:glycerol catabolic process"/>
    <property type="evidence" value="ECO:0007669"/>
    <property type="project" value="UniProtKB-UniRule"/>
</dbReference>
<accession>A0AAE4AS62</accession>
<feature type="domain" description="Carbohydrate kinase FGGY C-terminal" evidence="10">
    <location>
        <begin position="259"/>
        <end position="445"/>
    </location>
</feature>
<dbReference type="PROSITE" id="PS00933">
    <property type="entry name" value="FGGY_KINASES_1"/>
    <property type="match status" value="1"/>
</dbReference>
<comment type="similarity">
    <text evidence="1 7 8">Belongs to the FGGY kinase family.</text>
</comment>
<comment type="catalytic activity">
    <reaction evidence="7">
        <text>glycerol + ATP = sn-glycerol 3-phosphate + ADP + H(+)</text>
        <dbReference type="Rhea" id="RHEA:21644"/>
        <dbReference type="ChEBI" id="CHEBI:15378"/>
        <dbReference type="ChEBI" id="CHEBI:17754"/>
        <dbReference type="ChEBI" id="CHEBI:30616"/>
        <dbReference type="ChEBI" id="CHEBI:57597"/>
        <dbReference type="ChEBI" id="CHEBI:456216"/>
        <dbReference type="EC" id="2.7.1.30"/>
    </reaction>
</comment>
<dbReference type="InterPro" id="IPR018484">
    <property type="entry name" value="FGGY_N"/>
</dbReference>
<comment type="caution">
    <text evidence="7">Lacks conserved residue(s) required for the propagation of feature annotation.</text>
</comment>
<feature type="binding site" evidence="7">
    <location>
        <position position="83"/>
    </location>
    <ligand>
        <name>sn-glycerol 3-phosphate</name>
        <dbReference type="ChEBI" id="CHEBI:57597"/>
    </ligand>
</feature>
<protein>
    <recommendedName>
        <fullName evidence="7">Glycerol kinase</fullName>
        <ecNumber evidence="7">2.7.1.30</ecNumber>
    </recommendedName>
    <alternativeName>
        <fullName evidence="7">ATP:glycerol 3-phosphotransferase</fullName>
    </alternativeName>
    <alternativeName>
        <fullName evidence="7">Glycerokinase</fullName>
        <shortName evidence="7">GK</shortName>
    </alternativeName>
</protein>
<feature type="binding site" evidence="7">
    <location>
        <position position="264"/>
    </location>
    <ligand>
        <name>ADP</name>
        <dbReference type="ChEBI" id="CHEBI:456216"/>
    </ligand>
</feature>
<dbReference type="HAMAP" id="MF_00186">
    <property type="entry name" value="Glycerol_kin"/>
    <property type="match status" value="1"/>
</dbReference>
<comment type="caution">
    <text evidence="11">The sequence shown here is derived from an EMBL/GenBank/DDBJ whole genome shotgun (WGS) entry which is preliminary data.</text>
</comment>
<keyword evidence="12" id="KW-1185">Reference proteome</keyword>
<feature type="binding site" evidence="7">
    <location>
        <position position="264"/>
    </location>
    <ligand>
        <name>ATP</name>
        <dbReference type="ChEBI" id="CHEBI:30616"/>
    </ligand>
</feature>
<keyword evidence="3 7" id="KW-0547">Nucleotide-binding</keyword>
<evidence type="ECO:0000256" key="1">
    <source>
        <dbReference type="ARBA" id="ARBA00009156"/>
    </source>
</evidence>
<feature type="binding site" evidence="7">
    <location>
        <position position="82"/>
    </location>
    <ligand>
        <name>sn-glycerol 3-phosphate</name>
        <dbReference type="ChEBI" id="CHEBI:57597"/>
    </ligand>
</feature>
<dbReference type="PANTHER" id="PTHR10196:SF69">
    <property type="entry name" value="GLYCEROL KINASE"/>
    <property type="match status" value="1"/>
</dbReference>
<feature type="binding site" evidence="7">
    <location>
        <position position="133"/>
    </location>
    <ligand>
        <name>glycerol</name>
        <dbReference type="ChEBI" id="CHEBI:17754"/>
    </ligand>
</feature>
<evidence type="ECO:0000256" key="6">
    <source>
        <dbReference type="ARBA" id="ARBA00022840"/>
    </source>
</evidence>
<dbReference type="Pfam" id="PF00370">
    <property type="entry name" value="FGGY_N"/>
    <property type="match status" value="1"/>
</dbReference>
<dbReference type="Proteomes" id="UP001229244">
    <property type="component" value="Unassembled WGS sequence"/>
</dbReference>
<keyword evidence="4 7" id="KW-0418">Kinase</keyword>